<evidence type="ECO:0000313" key="1">
    <source>
        <dbReference type="EMBL" id="SVE11039.1"/>
    </source>
</evidence>
<organism evidence="1">
    <name type="scientific">marine metagenome</name>
    <dbReference type="NCBI Taxonomy" id="408172"/>
    <lineage>
        <taxon>unclassified sequences</taxon>
        <taxon>metagenomes</taxon>
        <taxon>ecological metagenomes</taxon>
    </lineage>
</organism>
<gene>
    <name evidence="1" type="ORF">METZ01_LOCUS463893</name>
</gene>
<proteinExistence type="predicted"/>
<feature type="non-terminal residue" evidence="1">
    <location>
        <position position="27"/>
    </location>
</feature>
<dbReference type="EMBL" id="UINC01194783">
    <property type="protein sequence ID" value="SVE11039.1"/>
    <property type="molecule type" value="Genomic_DNA"/>
</dbReference>
<reference evidence="1" key="1">
    <citation type="submission" date="2018-05" db="EMBL/GenBank/DDBJ databases">
        <authorList>
            <person name="Lanie J.A."/>
            <person name="Ng W.-L."/>
            <person name="Kazmierczak K.M."/>
            <person name="Andrzejewski T.M."/>
            <person name="Davidsen T.M."/>
            <person name="Wayne K.J."/>
            <person name="Tettelin H."/>
            <person name="Glass J.I."/>
            <person name="Rusch D."/>
            <person name="Podicherti R."/>
            <person name="Tsui H.-C.T."/>
            <person name="Winkler M.E."/>
        </authorList>
    </citation>
    <scope>NUCLEOTIDE SEQUENCE</scope>
</reference>
<dbReference type="AlphaFoldDB" id="A0A383AU29"/>
<sequence length="27" mass="3424">KSYWRLWMACLESKRLRQKFGEFSIFL</sequence>
<protein>
    <submittedName>
        <fullName evidence="1">Uncharacterized protein</fullName>
    </submittedName>
</protein>
<name>A0A383AU29_9ZZZZ</name>
<feature type="non-terminal residue" evidence="1">
    <location>
        <position position="1"/>
    </location>
</feature>
<accession>A0A383AU29</accession>